<dbReference type="InterPro" id="IPR007568">
    <property type="entry name" value="RTA1"/>
</dbReference>
<dbReference type="HOGENOM" id="CLU_033465_3_1_1"/>
<keyword evidence="4 5" id="KW-0472">Membrane</keyword>
<evidence type="ECO:0000256" key="3">
    <source>
        <dbReference type="ARBA" id="ARBA00022989"/>
    </source>
</evidence>
<organism evidence="6 7">
    <name type="scientific">Oidiodendron maius (strain Zn)</name>
    <dbReference type="NCBI Taxonomy" id="913774"/>
    <lineage>
        <taxon>Eukaryota</taxon>
        <taxon>Fungi</taxon>
        <taxon>Dikarya</taxon>
        <taxon>Ascomycota</taxon>
        <taxon>Pezizomycotina</taxon>
        <taxon>Leotiomycetes</taxon>
        <taxon>Leotiomycetes incertae sedis</taxon>
        <taxon>Myxotrichaceae</taxon>
        <taxon>Oidiodendron</taxon>
    </lineage>
</organism>
<dbReference type="STRING" id="913774.A0A0C3H9C9"/>
<dbReference type="PANTHER" id="PTHR31465:SF1">
    <property type="entry name" value="PROTEIN RTA1-RELATED"/>
    <property type="match status" value="1"/>
</dbReference>
<reference evidence="7" key="2">
    <citation type="submission" date="2015-01" db="EMBL/GenBank/DDBJ databases">
        <title>Evolutionary Origins and Diversification of the Mycorrhizal Mutualists.</title>
        <authorList>
            <consortium name="DOE Joint Genome Institute"/>
            <consortium name="Mycorrhizal Genomics Consortium"/>
            <person name="Kohler A."/>
            <person name="Kuo A."/>
            <person name="Nagy L.G."/>
            <person name="Floudas D."/>
            <person name="Copeland A."/>
            <person name="Barry K.W."/>
            <person name="Cichocki N."/>
            <person name="Veneault-Fourrey C."/>
            <person name="LaButti K."/>
            <person name="Lindquist E.A."/>
            <person name="Lipzen A."/>
            <person name="Lundell T."/>
            <person name="Morin E."/>
            <person name="Murat C."/>
            <person name="Riley R."/>
            <person name="Ohm R."/>
            <person name="Sun H."/>
            <person name="Tunlid A."/>
            <person name="Henrissat B."/>
            <person name="Grigoriev I.V."/>
            <person name="Hibbett D.S."/>
            <person name="Martin F."/>
        </authorList>
    </citation>
    <scope>NUCLEOTIDE SEQUENCE [LARGE SCALE GENOMIC DNA]</scope>
    <source>
        <strain evidence="7">Zn</strain>
    </source>
</reference>
<evidence type="ECO:0000256" key="4">
    <source>
        <dbReference type="ARBA" id="ARBA00023136"/>
    </source>
</evidence>
<dbReference type="Proteomes" id="UP000054321">
    <property type="component" value="Unassembled WGS sequence"/>
</dbReference>
<evidence type="ECO:0000313" key="7">
    <source>
        <dbReference type="Proteomes" id="UP000054321"/>
    </source>
</evidence>
<feature type="transmembrane region" description="Helical" evidence="5">
    <location>
        <begin position="156"/>
        <end position="178"/>
    </location>
</feature>
<feature type="transmembrane region" description="Helical" evidence="5">
    <location>
        <begin position="78"/>
        <end position="98"/>
    </location>
</feature>
<keyword evidence="7" id="KW-1185">Reference proteome</keyword>
<protein>
    <recommendedName>
        <fullName evidence="8">RTA1 like protein</fullName>
    </recommendedName>
</protein>
<dbReference type="GO" id="GO:0016020">
    <property type="term" value="C:membrane"/>
    <property type="evidence" value="ECO:0007669"/>
    <property type="project" value="UniProtKB-SubCell"/>
</dbReference>
<evidence type="ECO:0000256" key="2">
    <source>
        <dbReference type="ARBA" id="ARBA00022692"/>
    </source>
</evidence>
<evidence type="ECO:0000313" key="6">
    <source>
        <dbReference type="EMBL" id="KIM99869.1"/>
    </source>
</evidence>
<dbReference type="PANTHER" id="PTHR31465">
    <property type="entry name" value="PROTEIN RTA1-RELATED"/>
    <property type="match status" value="1"/>
</dbReference>
<sequence>MADSTSDFKFYHYDPSIAAAVIFILLFLSATTIHSYQLLRTRTWFLIPLVIGGFFEWIGYVGRAVSHTQTPNWTLGPYLVQTLLLLVAPALFAATVYMELGRIILLVDGEAHALIKKKWLTKIFVCGDVLSFVMQGGGGGLQSSGTASSLKTGSHIIVGGLFVQLLFFGLFIVVAIIFDVRMQKVPTQQARTLSWRKHIIALYLTSFLIMVRSIFRVVEYLQGFDGYILEHEAFLYIFDATLMVSVMGIFIVVHPSEINALLKGGNAATGLKFLRLQSNYGVGRKNPE</sequence>
<feature type="transmembrane region" description="Helical" evidence="5">
    <location>
        <begin position="199"/>
        <end position="218"/>
    </location>
</feature>
<evidence type="ECO:0000256" key="5">
    <source>
        <dbReference type="SAM" id="Phobius"/>
    </source>
</evidence>
<reference evidence="6 7" key="1">
    <citation type="submission" date="2014-04" db="EMBL/GenBank/DDBJ databases">
        <authorList>
            <consortium name="DOE Joint Genome Institute"/>
            <person name="Kuo A."/>
            <person name="Martino E."/>
            <person name="Perotto S."/>
            <person name="Kohler A."/>
            <person name="Nagy L.G."/>
            <person name="Floudas D."/>
            <person name="Copeland A."/>
            <person name="Barry K.W."/>
            <person name="Cichocki N."/>
            <person name="Veneault-Fourrey C."/>
            <person name="LaButti K."/>
            <person name="Lindquist E.A."/>
            <person name="Lipzen A."/>
            <person name="Lundell T."/>
            <person name="Morin E."/>
            <person name="Murat C."/>
            <person name="Sun H."/>
            <person name="Tunlid A."/>
            <person name="Henrissat B."/>
            <person name="Grigoriev I.V."/>
            <person name="Hibbett D.S."/>
            <person name="Martin F."/>
            <person name="Nordberg H.P."/>
            <person name="Cantor M.N."/>
            <person name="Hua S.X."/>
        </authorList>
    </citation>
    <scope>NUCLEOTIDE SEQUENCE [LARGE SCALE GENOMIC DNA]</scope>
    <source>
        <strain evidence="6 7">Zn</strain>
    </source>
</reference>
<name>A0A0C3H9C9_OIDMZ</name>
<dbReference type="AlphaFoldDB" id="A0A0C3H9C9"/>
<feature type="transmembrane region" description="Helical" evidence="5">
    <location>
        <begin position="16"/>
        <end position="33"/>
    </location>
</feature>
<feature type="transmembrane region" description="Helical" evidence="5">
    <location>
        <begin position="45"/>
        <end position="66"/>
    </location>
</feature>
<evidence type="ECO:0008006" key="8">
    <source>
        <dbReference type="Google" id="ProtNLM"/>
    </source>
</evidence>
<feature type="transmembrane region" description="Helical" evidence="5">
    <location>
        <begin position="119"/>
        <end position="136"/>
    </location>
</feature>
<proteinExistence type="predicted"/>
<dbReference type="OrthoDB" id="3358017at2759"/>
<dbReference type="InParanoid" id="A0A0C3H9C9"/>
<keyword evidence="3 5" id="KW-1133">Transmembrane helix</keyword>
<dbReference type="EMBL" id="KN832878">
    <property type="protein sequence ID" value="KIM99869.1"/>
    <property type="molecule type" value="Genomic_DNA"/>
</dbReference>
<evidence type="ECO:0000256" key="1">
    <source>
        <dbReference type="ARBA" id="ARBA00004141"/>
    </source>
</evidence>
<accession>A0A0C3H9C9</accession>
<gene>
    <name evidence="6" type="ORF">OIDMADRAFT_42816</name>
</gene>
<dbReference type="Pfam" id="PF04479">
    <property type="entry name" value="RTA1"/>
    <property type="match status" value="1"/>
</dbReference>
<comment type="subcellular location">
    <subcellularLocation>
        <location evidence="1">Membrane</location>
        <topology evidence="1">Multi-pass membrane protein</topology>
    </subcellularLocation>
</comment>
<keyword evidence="2 5" id="KW-0812">Transmembrane</keyword>
<feature type="transmembrane region" description="Helical" evidence="5">
    <location>
        <begin position="233"/>
        <end position="253"/>
    </location>
</feature>
<dbReference type="FunCoup" id="A0A0C3H9C9">
    <property type="interactions" value="38"/>
</dbReference>